<feature type="compositionally biased region" description="Low complexity" evidence="2">
    <location>
        <begin position="722"/>
        <end position="740"/>
    </location>
</feature>
<dbReference type="SMART" id="SM00355">
    <property type="entry name" value="ZnF_C2H2"/>
    <property type="match status" value="4"/>
</dbReference>
<dbReference type="PROSITE" id="PS50089">
    <property type="entry name" value="ZF_RING_2"/>
    <property type="match status" value="1"/>
</dbReference>
<protein>
    <recommendedName>
        <fullName evidence="3">RING-type domain-containing protein</fullName>
    </recommendedName>
</protein>
<feature type="region of interest" description="Disordered" evidence="2">
    <location>
        <begin position="359"/>
        <end position="378"/>
    </location>
</feature>
<feature type="compositionally biased region" description="Pro residues" evidence="2">
    <location>
        <begin position="522"/>
        <end position="536"/>
    </location>
</feature>
<dbReference type="GO" id="GO:0061630">
    <property type="term" value="F:ubiquitin protein ligase activity"/>
    <property type="evidence" value="ECO:0007669"/>
    <property type="project" value="InterPro"/>
</dbReference>
<dbReference type="AlphaFoldDB" id="A0A835Z051"/>
<dbReference type="InterPro" id="IPR044288">
    <property type="entry name" value="ZNF598/HEL2"/>
</dbReference>
<organism evidence="4 5">
    <name type="scientific">Tribonema minus</name>
    <dbReference type="NCBI Taxonomy" id="303371"/>
    <lineage>
        <taxon>Eukaryota</taxon>
        <taxon>Sar</taxon>
        <taxon>Stramenopiles</taxon>
        <taxon>Ochrophyta</taxon>
        <taxon>PX clade</taxon>
        <taxon>Xanthophyceae</taxon>
        <taxon>Tribonematales</taxon>
        <taxon>Tribonemataceae</taxon>
        <taxon>Tribonema</taxon>
    </lineage>
</organism>
<keyword evidence="1" id="KW-0863">Zinc-finger</keyword>
<feature type="region of interest" description="Disordered" evidence="2">
    <location>
        <begin position="781"/>
        <end position="911"/>
    </location>
</feature>
<keyword evidence="1" id="KW-0862">Zinc</keyword>
<dbReference type="PANTHER" id="PTHR22938:SF0">
    <property type="entry name" value="E3 UBIQUITIN-PROTEIN LIGASE ZNF598"/>
    <property type="match status" value="1"/>
</dbReference>
<evidence type="ECO:0000259" key="3">
    <source>
        <dbReference type="PROSITE" id="PS50089"/>
    </source>
</evidence>
<evidence type="ECO:0000313" key="4">
    <source>
        <dbReference type="EMBL" id="KAG5184821.1"/>
    </source>
</evidence>
<feature type="domain" description="RING-type" evidence="3">
    <location>
        <begin position="50"/>
        <end position="95"/>
    </location>
</feature>
<evidence type="ECO:0000256" key="2">
    <source>
        <dbReference type="SAM" id="MobiDB-lite"/>
    </source>
</evidence>
<dbReference type="GO" id="GO:0043022">
    <property type="term" value="F:ribosome binding"/>
    <property type="evidence" value="ECO:0007669"/>
    <property type="project" value="TreeGrafter"/>
</dbReference>
<feature type="compositionally biased region" description="Low complexity" evidence="2">
    <location>
        <begin position="496"/>
        <end position="521"/>
    </location>
</feature>
<feature type="region of interest" description="Disordered" evidence="2">
    <location>
        <begin position="626"/>
        <end position="750"/>
    </location>
</feature>
<dbReference type="InterPro" id="IPR057634">
    <property type="entry name" value="PAH_ZNF598/HEL2"/>
</dbReference>
<dbReference type="EMBL" id="JAFCMP010000149">
    <property type="protein sequence ID" value="KAG5184821.1"/>
    <property type="molecule type" value="Genomic_DNA"/>
</dbReference>
<reference evidence="4" key="1">
    <citation type="submission" date="2021-02" db="EMBL/GenBank/DDBJ databases">
        <title>First Annotated Genome of the Yellow-green Alga Tribonema minus.</title>
        <authorList>
            <person name="Mahan K.M."/>
        </authorList>
    </citation>
    <scope>NUCLEOTIDE SEQUENCE</scope>
    <source>
        <strain evidence="4">UTEX B ZZ1240</strain>
    </source>
</reference>
<dbReference type="GO" id="GO:0072344">
    <property type="term" value="P:rescue of stalled ribosome"/>
    <property type="evidence" value="ECO:0007669"/>
    <property type="project" value="InterPro"/>
</dbReference>
<dbReference type="InterPro" id="IPR001841">
    <property type="entry name" value="Znf_RING"/>
</dbReference>
<feature type="compositionally biased region" description="Gly residues" evidence="2">
    <location>
        <begin position="789"/>
        <end position="799"/>
    </location>
</feature>
<feature type="region of interest" description="Disordered" evidence="2">
    <location>
        <begin position="459"/>
        <end position="536"/>
    </location>
</feature>
<comment type="caution">
    <text evidence="4">The sequence shown here is derived from an EMBL/GenBank/DDBJ whole genome shotgun (WGS) entry which is preliminary data.</text>
</comment>
<feature type="compositionally biased region" description="Low complexity" evidence="2">
    <location>
        <begin position="808"/>
        <end position="819"/>
    </location>
</feature>
<dbReference type="Proteomes" id="UP000664859">
    <property type="component" value="Unassembled WGS sequence"/>
</dbReference>
<dbReference type="PANTHER" id="PTHR22938">
    <property type="entry name" value="ZINC FINGER PROTEIN 598"/>
    <property type="match status" value="1"/>
</dbReference>
<dbReference type="InterPro" id="IPR013087">
    <property type="entry name" value="Znf_C2H2_type"/>
</dbReference>
<proteinExistence type="predicted"/>
<dbReference type="InterPro" id="IPR056437">
    <property type="entry name" value="Znf-C2H2_ZNF598/HEL2"/>
</dbReference>
<feature type="compositionally biased region" description="Gly residues" evidence="2">
    <location>
        <begin position="830"/>
        <end position="840"/>
    </location>
</feature>
<feature type="compositionally biased region" description="Gly residues" evidence="2">
    <location>
        <begin position="331"/>
        <end position="351"/>
    </location>
</feature>
<keyword evidence="5" id="KW-1185">Reference proteome</keyword>
<evidence type="ECO:0000313" key="5">
    <source>
        <dbReference type="Proteomes" id="UP000664859"/>
    </source>
</evidence>
<feature type="region of interest" description="Disordered" evidence="2">
    <location>
        <begin position="1"/>
        <end position="22"/>
    </location>
</feature>
<dbReference type="PROSITE" id="PS00028">
    <property type="entry name" value="ZINC_FINGER_C2H2_1"/>
    <property type="match status" value="1"/>
</dbReference>
<gene>
    <name evidence="4" type="ORF">JKP88DRAFT_313856</name>
</gene>
<dbReference type="GO" id="GO:0016567">
    <property type="term" value="P:protein ubiquitination"/>
    <property type="evidence" value="ECO:0007669"/>
    <property type="project" value="TreeGrafter"/>
</dbReference>
<evidence type="ECO:0000256" key="1">
    <source>
        <dbReference type="PROSITE-ProRule" id="PRU00175"/>
    </source>
</evidence>
<feature type="compositionally biased region" description="Gly residues" evidence="2">
    <location>
        <begin position="872"/>
        <end position="888"/>
    </location>
</feature>
<feature type="compositionally biased region" description="Gly residues" evidence="2">
    <location>
        <begin position="681"/>
        <end position="700"/>
    </location>
</feature>
<dbReference type="Pfam" id="PF23202">
    <property type="entry name" value="PAH_ZNF598"/>
    <property type="match status" value="1"/>
</dbReference>
<keyword evidence="1" id="KW-0479">Metal-binding</keyword>
<feature type="compositionally biased region" description="Pro residues" evidence="2">
    <location>
        <begin position="647"/>
        <end position="671"/>
    </location>
</feature>
<sequence length="911" mass="93649">MAKKKGGAPAAAEEKKSRAETAAEAIAKHNAVAAAAAAAADPDDPDVPTCVICCEMFDEEKRLAAVGACNHPGVCSLCYLRLRKLMKEYNCVLCKTPMEQLMICDVDGLQPFSDFAIWGNDAGPNYVWDETARAFLPRPYLDSFVSHLDEPACGVATCKSGLLPSQGALESHLRERHGLSLCRVCLKHKKVFLAEHRRFSAQELEHHIRQGDPTHGFFGHPRCEFCRSRFYDKSHLFEHLTKEHYTCHLCEAAGRLHKYYRDYADLESHFRSDHYLCEDPSCLAKKFTVFANHIDLQGHMISTHPGAPVPRRIEVNFTVRRSGRDGTGQPAQGGGGGGSGGGGGGGGGGAEQEGEVHEWEYSGPSGAEEEAARRRQEAEDFPALAEGAARQMAGWVRESAAGGRAPQRDDFPSLPGGPAPRARGAAGGAGVPAGGFRAAVQAYPTAAMLAAADEDPWSYPSLPTQPGQQARFGNMKIKVEKPKKKKGGGGGGLTSPIPHASQQQLQQQQQRREAPAQQHQPAAPPPPVALSPPPDPGEVLACLRAALGDEGFDALKALSAQYRTRAISAERYVATASAMMPPPAPFVELFAPLVAMLPDADLRDALVPLIEADRRGRAIFAPAPAAAAAAAPPPPLPRAAAPQAAPMRPPPMQYAPPPPSVTASPPPPPAESAPLSLNWANGGGSSSSGGGGGGGGGGARRGPAVSSEEFPGLSSGAANGSKKAPPQQQQRKAQQRPAAAGAGGWGAALGSVGVAPRARGIGLGMVRLSGDAAAAANAKLTVGPAKASTGGGSGGGGGAQRREPPPAAAAAAATAPPAGYVQRRRDAEGWGAGGGGGGGSAAASDFNTGAQDFPGLPAPSGPRPGMAPVEWGEGGGEGGGGGGGGAGRGAKKKASKKGNSGDLKELAMLFK</sequence>
<dbReference type="OrthoDB" id="3838338at2759"/>
<feature type="compositionally biased region" description="Basic and acidic residues" evidence="2">
    <location>
        <begin position="12"/>
        <end position="21"/>
    </location>
</feature>
<dbReference type="GO" id="GO:0008270">
    <property type="term" value="F:zinc ion binding"/>
    <property type="evidence" value="ECO:0007669"/>
    <property type="project" value="UniProtKB-KW"/>
</dbReference>
<feature type="region of interest" description="Disordered" evidence="2">
    <location>
        <begin position="321"/>
        <end position="354"/>
    </location>
</feature>
<feature type="region of interest" description="Disordered" evidence="2">
    <location>
        <begin position="398"/>
        <end position="430"/>
    </location>
</feature>
<accession>A0A835Z051</accession>
<dbReference type="Pfam" id="PF23230">
    <property type="entry name" value="zf-C2H2_13"/>
    <property type="match status" value="1"/>
</dbReference>
<name>A0A835Z051_9STRA</name>